<dbReference type="Gene3D" id="1.20.120.530">
    <property type="entry name" value="GntR ligand-binding domain-like"/>
    <property type="match status" value="1"/>
</dbReference>
<evidence type="ECO:0000259" key="4">
    <source>
        <dbReference type="Pfam" id="PF07729"/>
    </source>
</evidence>
<keyword evidence="1" id="KW-0805">Transcription regulation</keyword>
<feature type="domain" description="GntR C-terminal" evidence="4">
    <location>
        <begin position="4"/>
        <end position="56"/>
    </location>
</feature>
<gene>
    <name evidence="5" type="ORF">SAMN05421869_101415</name>
</gene>
<reference evidence="5 6" key="1">
    <citation type="submission" date="2016-10" db="EMBL/GenBank/DDBJ databases">
        <authorList>
            <person name="de Groot N.N."/>
        </authorList>
    </citation>
    <scope>NUCLEOTIDE SEQUENCE [LARGE SCALE GENOMIC DNA]</scope>
    <source>
        <strain evidence="5 6">CGMCC 4.6533</strain>
    </source>
</reference>
<dbReference type="Pfam" id="PF07729">
    <property type="entry name" value="FCD"/>
    <property type="match status" value="1"/>
</dbReference>
<evidence type="ECO:0000313" key="5">
    <source>
        <dbReference type="EMBL" id="SDH08090.1"/>
    </source>
</evidence>
<sequence>MSTAAMPKAARNGDIGAFRDTDLAFHRRVCTACGNSFLLRLCRTIESCRMRAARLHSPFNNNIGESGEKGG</sequence>
<organism evidence="5 6">
    <name type="scientific">Nonomuraea jiangxiensis</name>
    <dbReference type="NCBI Taxonomy" id="633440"/>
    <lineage>
        <taxon>Bacteria</taxon>
        <taxon>Bacillati</taxon>
        <taxon>Actinomycetota</taxon>
        <taxon>Actinomycetes</taxon>
        <taxon>Streptosporangiales</taxon>
        <taxon>Streptosporangiaceae</taxon>
        <taxon>Nonomuraea</taxon>
    </lineage>
</organism>
<dbReference type="SUPFAM" id="SSF48008">
    <property type="entry name" value="GntR ligand-binding domain-like"/>
    <property type="match status" value="1"/>
</dbReference>
<accession>A0A1G7ZJ17</accession>
<dbReference type="EMBL" id="FNDJ01000001">
    <property type="protein sequence ID" value="SDH08090.1"/>
    <property type="molecule type" value="Genomic_DNA"/>
</dbReference>
<dbReference type="InterPro" id="IPR011711">
    <property type="entry name" value="GntR_C"/>
</dbReference>
<keyword evidence="3" id="KW-0804">Transcription</keyword>
<proteinExistence type="predicted"/>
<dbReference type="Proteomes" id="UP000199202">
    <property type="component" value="Unassembled WGS sequence"/>
</dbReference>
<dbReference type="InterPro" id="IPR008920">
    <property type="entry name" value="TF_FadR/GntR_C"/>
</dbReference>
<evidence type="ECO:0000256" key="1">
    <source>
        <dbReference type="ARBA" id="ARBA00023015"/>
    </source>
</evidence>
<keyword evidence="6" id="KW-1185">Reference proteome</keyword>
<keyword evidence="2" id="KW-0238">DNA-binding</keyword>
<dbReference type="GO" id="GO:0003677">
    <property type="term" value="F:DNA binding"/>
    <property type="evidence" value="ECO:0007669"/>
    <property type="project" value="UniProtKB-KW"/>
</dbReference>
<name>A0A1G7ZJ17_9ACTN</name>
<dbReference type="AlphaFoldDB" id="A0A1G7ZJ17"/>
<evidence type="ECO:0000256" key="3">
    <source>
        <dbReference type="ARBA" id="ARBA00023163"/>
    </source>
</evidence>
<evidence type="ECO:0000313" key="6">
    <source>
        <dbReference type="Proteomes" id="UP000199202"/>
    </source>
</evidence>
<protein>
    <submittedName>
        <fullName evidence="5">FCD domain-containing protein</fullName>
    </submittedName>
</protein>
<evidence type="ECO:0000256" key="2">
    <source>
        <dbReference type="ARBA" id="ARBA00023125"/>
    </source>
</evidence>
<dbReference type="STRING" id="633440.SAMN05421869_101415"/>